<sequence>MSALLRRLGRPGRLHVPSFFCMGVAEALGKDMPLAWYRHLPDGRGPRWETLRADPGDVVLAQNLFGREDGAAWREWIAAHPDVTVLEDHSHDPFGPWAESSTAAYAVASLRKTLPVPDGAVLWSPQGLEVPVPSGPANEGSHLKLAAMLLKAAWLDGYPIPKEKFRALQQQGEQTLLGSDAPPSAFTAAVLPLLDIAGIRAAGTRNVRALETLLHASLDSSPDVLCATLSGRGGAPFRVQVFCDSESERDRLLARLAAGGIFAPVHWRQDREAFWSGDDEAAAWAGRILTLPVDHRCGAGEVHRMVEAVSDAVRAGV</sequence>
<evidence type="ECO:0000313" key="1">
    <source>
        <dbReference type="EMBL" id="MCY1142380.1"/>
    </source>
</evidence>
<organism evidence="1 2">
    <name type="scientific">Paractinoplanes pyxinae</name>
    <dbReference type="NCBI Taxonomy" id="2997416"/>
    <lineage>
        <taxon>Bacteria</taxon>
        <taxon>Bacillati</taxon>
        <taxon>Actinomycetota</taxon>
        <taxon>Actinomycetes</taxon>
        <taxon>Micromonosporales</taxon>
        <taxon>Micromonosporaceae</taxon>
        <taxon>Paractinoplanes</taxon>
    </lineage>
</organism>
<comment type="caution">
    <text evidence="1">The sequence shown here is derived from an EMBL/GenBank/DDBJ whole genome shotgun (WGS) entry which is preliminary data.</text>
</comment>
<protein>
    <submittedName>
        <fullName evidence="1">Uncharacterized protein</fullName>
    </submittedName>
</protein>
<proteinExistence type="predicted"/>
<reference evidence="1" key="1">
    <citation type="submission" date="2022-11" db="EMBL/GenBank/DDBJ databases">
        <authorList>
            <person name="Somphong A."/>
            <person name="Phongsopitanun W."/>
        </authorList>
    </citation>
    <scope>NUCLEOTIDE SEQUENCE</scope>
    <source>
        <strain evidence="1">Pm04-4</strain>
    </source>
</reference>
<evidence type="ECO:0000313" key="2">
    <source>
        <dbReference type="Proteomes" id="UP001151002"/>
    </source>
</evidence>
<accession>A0ABT4B9T6</accession>
<dbReference type="RefSeq" id="WP_267566835.1">
    <property type="nucleotide sequence ID" value="NZ_JAPNTZ010000011.1"/>
</dbReference>
<dbReference type="EMBL" id="JAPNTZ010000011">
    <property type="protein sequence ID" value="MCY1142380.1"/>
    <property type="molecule type" value="Genomic_DNA"/>
</dbReference>
<dbReference type="Proteomes" id="UP001151002">
    <property type="component" value="Unassembled WGS sequence"/>
</dbReference>
<keyword evidence="2" id="KW-1185">Reference proteome</keyword>
<name>A0ABT4B9T6_9ACTN</name>
<gene>
    <name evidence="1" type="ORF">OWR29_30655</name>
</gene>